<dbReference type="GeneID" id="78120826"/>
<evidence type="ECO:0000256" key="1">
    <source>
        <dbReference type="ARBA" id="ARBA00022801"/>
    </source>
</evidence>
<dbReference type="GO" id="GO:0006508">
    <property type="term" value="P:proteolysis"/>
    <property type="evidence" value="ECO:0007669"/>
    <property type="project" value="InterPro"/>
</dbReference>
<keyword evidence="4" id="KW-1185">Reference proteome</keyword>
<proteinExistence type="predicted"/>
<reference evidence="3 4" key="1">
    <citation type="submission" date="2018-07" db="EMBL/GenBank/DDBJ databases">
        <title>Brachybacteriurn paraconglorneratum KCTC 9916.</title>
        <authorList>
            <person name="Li Y."/>
        </authorList>
    </citation>
    <scope>NUCLEOTIDE SEQUENCE [LARGE SCALE GENOMIC DNA]</scope>
    <source>
        <strain evidence="3 4">KCTC 9916</strain>
    </source>
</reference>
<dbReference type="InterPro" id="IPR029058">
    <property type="entry name" value="AB_hydrolase_fold"/>
</dbReference>
<dbReference type="Proteomes" id="UP000274327">
    <property type="component" value="Unassembled WGS sequence"/>
</dbReference>
<dbReference type="Gene3D" id="3.40.50.1820">
    <property type="entry name" value="alpha/beta hydrolase"/>
    <property type="match status" value="1"/>
</dbReference>
<dbReference type="Gene3D" id="2.120.10.30">
    <property type="entry name" value="TolB, C-terminal domain"/>
    <property type="match status" value="1"/>
</dbReference>
<keyword evidence="1" id="KW-0378">Hydrolase</keyword>
<evidence type="ECO:0000259" key="2">
    <source>
        <dbReference type="Pfam" id="PF00326"/>
    </source>
</evidence>
<comment type="caution">
    <text evidence="3">The sequence shown here is derived from an EMBL/GenBank/DDBJ whole genome shotgun (WGS) entry which is preliminary data.</text>
</comment>
<organism evidence="3 4">
    <name type="scientific">Brachybacterium paraconglomeratum</name>
    <dbReference type="NCBI Taxonomy" id="173362"/>
    <lineage>
        <taxon>Bacteria</taxon>
        <taxon>Bacillati</taxon>
        <taxon>Actinomycetota</taxon>
        <taxon>Actinomycetes</taxon>
        <taxon>Micrococcales</taxon>
        <taxon>Dermabacteraceae</taxon>
        <taxon>Brachybacterium</taxon>
    </lineage>
</organism>
<feature type="domain" description="Peptidase S9 prolyl oligopeptidase catalytic" evidence="2">
    <location>
        <begin position="421"/>
        <end position="635"/>
    </location>
</feature>
<dbReference type="GO" id="GO:0004252">
    <property type="term" value="F:serine-type endopeptidase activity"/>
    <property type="evidence" value="ECO:0007669"/>
    <property type="project" value="TreeGrafter"/>
</dbReference>
<gene>
    <name evidence="3" type="ORF">DS079_07290</name>
</gene>
<dbReference type="Pfam" id="PF00326">
    <property type="entry name" value="Peptidase_S9"/>
    <property type="match status" value="1"/>
</dbReference>
<evidence type="ECO:0000313" key="4">
    <source>
        <dbReference type="Proteomes" id="UP000274327"/>
    </source>
</evidence>
<accession>A0A3R8X6U9</accession>
<sequence length="636" mass="69008">MTARPDPRPAAPAPRRLEAADLFRDPAFSHPVISPDGESLAYLAPSGGRRNVWVRDIDQEHEDARRVTHDTRRGILTFFWSDDPRWLLYLQDTDGNEDWHLFRVDLEDPSAVAEDLTPLEPGSRVFSAEPLPARPGTVLVTMNPRPASFDMFLIDVCTGETTLLHEQTEPGVDLLLDREGEPVFASRVTADGSTEFSAIDPDTGERRPLLRAGGPEQPLGVEVQRSTPDGTGLLLSLYLDGDDLQLVRVDRESAEVSVLAAVPGRSLDIMGMLAPGVLPPPLYIDRGTGEVLAARFAGPRAHIEVVDPDFTEVHSALAALSDGVLGTLSSDLTGTRWVATFVHDREPEAWLYDHATGDSRRLFRPHPHLDPAHLAPMEPVSFPAGDGPELHGYLTLPVGVPARDLPLVLVTHGGPWAHDAWGFSAQAQFLADRGHAVLQVNFRGSTGHGRRHTLAAQGEFAGAMHTDLLDAVDWAVGCGLADPDRVGIMGGSYGGYAALVGAAFTPERFAAAVDLVGIADLTSFVRALPPFSRPYLASNWLAYAGDPDDPEREADMLARSPISRVEEITTPLLIAHGANDARVMQTESDRIVASLRERGVPVEYLVADDEGHGFGNPENEIRLQRAIAAHFDRHLS</sequence>
<dbReference type="InterPro" id="IPR011042">
    <property type="entry name" value="6-blade_b-propeller_TolB-like"/>
</dbReference>
<dbReference type="PANTHER" id="PTHR42776:SF27">
    <property type="entry name" value="DIPEPTIDYL PEPTIDASE FAMILY MEMBER 6"/>
    <property type="match status" value="1"/>
</dbReference>
<dbReference type="EMBL" id="QOCI01000004">
    <property type="protein sequence ID" value="RRR19139.1"/>
    <property type="molecule type" value="Genomic_DNA"/>
</dbReference>
<dbReference type="SUPFAM" id="SSF82171">
    <property type="entry name" value="DPP6 N-terminal domain-like"/>
    <property type="match status" value="1"/>
</dbReference>
<dbReference type="PANTHER" id="PTHR42776">
    <property type="entry name" value="SERINE PEPTIDASE S9 FAMILY MEMBER"/>
    <property type="match status" value="1"/>
</dbReference>
<dbReference type="RefSeq" id="WP_126986158.1">
    <property type="nucleotide sequence ID" value="NZ_ML133853.1"/>
</dbReference>
<dbReference type="AlphaFoldDB" id="A0A3R8X6U9"/>
<evidence type="ECO:0000313" key="3">
    <source>
        <dbReference type="EMBL" id="RRR19139.1"/>
    </source>
</evidence>
<dbReference type="InterPro" id="IPR001375">
    <property type="entry name" value="Peptidase_S9_cat"/>
</dbReference>
<name>A0A3R8X6U9_9MICO</name>
<protein>
    <submittedName>
        <fullName evidence="3">S9 family peptidase</fullName>
    </submittedName>
</protein>
<dbReference type="SUPFAM" id="SSF53474">
    <property type="entry name" value="alpha/beta-Hydrolases"/>
    <property type="match status" value="1"/>
</dbReference>